<name>A0A380RVU9_FIBSU</name>
<dbReference type="EMBL" id="UHJL01000001">
    <property type="protein sequence ID" value="SUQ19415.1"/>
    <property type="molecule type" value="Genomic_DNA"/>
</dbReference>
<proteinExistence type="predicted"/>
<organism evidence="3 4">
    <name type="scientific">Fibrobacter succinogenes</name>
    <name type="common">Bacteroides succinogenes</name>
    <dbReference type="NCBI Taxonomy" id="833"/>
    <lineage>
        <taxon>Bacteria</taxon>
        <taxon>Pseudomonadati</taxon>
        <taxon>Fibrobacterota</taxon>
        <taxon>Fibrobacteria</taxon>
        <taxon>Fibrobacterales</taxon>
        <taxon>Fibrobacteraceae</taxon>
        <taxon>Fibrobacter</taxon>
    </lineage>
</organism>
<keyword evidence="3" id="KW-0808">Transferase</keyword>
<keyword evidence="1" id="KW-0472">Membrane</keyword>
<evidence type="ECO:0000259" key="2">
    <source>
        <dbReference type="Pfam" id="PF00535"/>
    </source>
</evidence>
<accession>A0A380RVU9</accession>
<feature type="domain" description="Glycosyltransferase 2-like" evidence="2">
    <location>
        <begin position="16"/>
        <end position="157"/>
    </location>
</feature>
<sequence>MLARAKIVDNAVKVCAIVPVYRHENASRHVVKSLVDLNIPVILIDDGNAPEGHEILVQIAKEFANVELVTHKCNLGKGAAMRSGMDAAIVAGFTHALQVDADGQHDMKAIPFFINETKEHPEDLICGYPEYDESVPKAREQGRKITNFWVAIETLSLKIPDAMCGFRVYPLKTSWPLMKRLHNNRMGFDIEIIVRLAWSGVPMRFFPVKVNYPKDGVSNFRMFHDNVVISMTHTMLCIGMFFRLPLLLSRRLFKKK</sequence>
<dbReference type="GO" id="GO:0006487">
    <property type="term" value="P:protein N-linked glycosylation"/>
    <property type="evidence" value="ECO:0007669"/>
    <property type="project" value="TreeGrafter"/>
</dbReference>
<gene>
    <name evidence="3" type="ORF">SAMN05661053_0647</name>
</gene>
<evidence type="ECO:0000313" key="3">
    <source>
        <dbReference type="EMBL" id="SUQ19415.1"/>
    </source>
</evidence>
<reference evidence="3 4" key="1">
    <citation type="submission" date="2017-08" db="EMBL/GenBank/DDBJ databases">
        <authorList>
            <person name="de Groot N.N."/>
        </authorList>
    </citation>
    <scope>NUCLEOTIDE SEQUENCE [LARGE SCALE GENOMIC DNA]</scope>
    <source>
        <strain evidence="3 4">HM2</strain>
    </source>
</reference>
<dbReference type="Proteomes" id="UP000255423">
    <property type="component" value="Unassembled WGS sequence"/>
</dbReference>
<keyword evidence="1" id="KW-0812">Transmembrane</keyword>
<dbReference type="PANTHER" id="PTHR10859">
    <property type="entry name" value="GLYCOSYL TRANSFERASE"/>
    <property type="match status" value="1"/>
</dbReference>
<dbReference type="InterPro" id="IPR001173">
    <property type="entry name" value="Glyco_trans_2-like"/>
</dbReference>
<dbReference type="Gene3D" id="3.90.550.10">
    <property type="entry name" value="Spore Coat Polysaccharide Biosynthesis Protein SpsA, Chain A"/>
    <property type="match status" value="1"/>
</dbReference>
<dbReference type="RefSeq" id="WP_109572060.1">
    <property type="nucleotide sequence ID" value="NZ_UHJL01000001.1"/>
</dbReference>
<dbReference type="GO" id="GO:0016740">
    <property type="term" value="F:transferase activity"/>
    <property type="evidence" value="ECO:0007669"/>
    <property type="project" value="UniProtKB-KW"/>
</dbReference>
<dbReference type="Pfam" id="PF00535">
    <property type="entry name" value="Glycos_transf_2"/>
    <property type="match status" value="1"/>
</dbReference>
<dbReference type="PANTHER" id="PTHR10859:SF91">
    <property type="entry name" value="DOLICHYL-PHOSPHATE BETA-GLUCOSYLTRANSFERASE"/>
    <property type="match status" value="1"/>
</dbReference>
<dbReference type="InterPro" id="IPR029044">
    <property type="entry name" value="Nucleotide-diphossugar_trans"/>
</dbReference>
<dbReference type="CDD" id="cd04179">
    <property type="entry name" value="DPM_DPG-synthase_like"/>
    <property type="match status" value="1"/>
</dbReference>
<evidence type="ECO:0000256" key="1">
    <source>
        <dbReference type="SAM" id="Phobius"/>
    </source>
</evidence>
<dbReference type="AlphaFoldDB" id="A0A380RVU9"/>
<evidence type="ECO:0000313" key="4">
    <source>
        <dbReference type="Proteomes" id="UP000255423"/>
    </source>
</evidence>
<feature type="transmembrane region" description="Helical" evidence="1">
    <location>
        <begin position="227"/>
        <end position="248"/>
    </location>
</feature>
<protein>
    <submittedName>
        <fullName evidence="3">Glycosyltransferase involved in cell wall bisynthesis</fullName>
    </submittedName>
</protein>
<keyword evidence="1" id="KW-1133">Transmembrane helix</keyword>
<dbReference type="SUPFAM" id="SSF53448">
    <property type="entry name" value="Nucleotide-diphospho-sugar transferases"/>
    <property type="match status" value="1"/>
</dbReference>